<dbReference type="AlphaFoldDB" id="A0A4R6S5H4"/>
<evidence type="ECO:0000313" key="1">
    <source>
        <dbReference type="EMBL" id="TDP94911.1"/>
    </source>
</evidence>
<keyword evidence="2" id="KW-1185">Reference proteome</keyword>
<protein>
    <submittedName>
        <fullName evidence="1">Necrosis inducing protein (NPP1)</fullName>
    </submittedName>
</protein>
<gene>
    <name evidence="1" type="ORF">EV186_105143</name>
</gene>
<dbReference type="PANTHER" id="PTHR33657">
    <property type="entry name" value="DOMAIN PROTEIN, PUTATIVE (AFU_ORTHOLOGUE AFUA_5G00600)-RELATED"/>
    <property type="match status" value="1"/>
</dbReference>
<sequence length="259" mass="27643">MGSKGFRALGWTAVPVAAVAVLGLVVGPGVAWADPPRALPTSAPADDAKWQPALDFDTDGCYSTPAIGPDGTLNPGLNLGGAVNGNCHDASDLVNTNTYSRSKCNNGWCAYMYSYYFEKDQALPGPFPAGHKHDWEDVVVWVQNDQARYLSVSQHGGYQTGSTIQFAAGTHPKAVYHKDGISTHCFRFPKADGGDEPPENAEHTWQIKGLVGWNNYPAGIRDKLTAADFGDATLKITDARFGDALSKAKPAGIPFNPYG</sequence>
<dbReference type="RefSeq" id="WP_133852322.1">
    <property type="nucleotide sequence ID" value="NZ_SNXZ01000005.1"/>
</dbReference>
<proteinExistence type="predicted"/>
<comment type="caution">
    <text evidence="1">The sequence shown here is derived from an EMBL/GenBank/DDBJ whole genome shotgun (WGS) entry which is preliminary data.</text>
</comment>
<dbReference type="EMBL" id="SNXZ01000005">
    <property type="protein sequence ID" value="TDP94911.1"/>
    <property type="molecule type" value="Genomic_DNA"/>
</dbReference>
<dbReference type="Proteomes" id="UP000295444">
    <property type="component" value="Unassembled WGS sequence"/>
</dbReference>
<evidence type="ECO:0000313" key="2">
    <source>
        <dbReference type="Proteomes" id="UP000295444"/>
    </source>
</evidence>
<dbReference type="InterPro" id="IPR008701">
    <property type="entry name" value="NPP1"/>
</dbReference>
<accession>A0A4R6S5H4</accession>
<organism evidence="1 2">
    <name type="scientific">Labedaea rhizosphaerae</name>
    <dbReference type="NCBI Taxonomy" id="598644"/>
    <lineage>
        <taxon>Bacteria</taxon>
        <taxon>Bacillati</taxon>
        <taxon>Actinomycetota</taxon>
        <taxon>Actinomycetes</taxon>
        <taxon>Pseudonocardiales</taxon>
        <taxon>Pseudonocardiaceae</taxon>
        <taxon>Labedaea</taxon>
    </lineage>
</organism>
<reference evidence="1 2" key="1">
    <citation type="submission" date="2019-03" db="EMBL/GenBank/DDBJ databases">
        <title>Genomic Encyclopedia of Type Strains, Phase IV (KMG-IV): sequencing the most valuable type-strain genomes for metagenomic binning, comparative biology and taxonomic classification.</title>
        <authorList>
            <person name="Goeker M."/>
        </authorList>
    </citation>
    <scope>NUCLEOTIDE SEQUENCE [LARGE SCALE GENOMIC DNA]</scope>
    <source>
        <strain evidence="1 2">DSM 45361</strain>
    </source>
</reference>
<dbReference type="OrthoDB" id="4274514at2"/>
<dbReference type="PIRSF" id="PIRSF029958">
    <property type="entry name" value="Necrosis-inducing_protein"/>
    <property type="match status" value="1"/>
</dbReference>
<dbReference type="PANTHER" id="PTHR33657:SF6">
    <property type="entry name" value="SECRETED PROTEIN"/>
    <property type="match status" value="1"/>
</dbReference>
<dbReference type="Pfam" id="PF05630">
    <property type="entry name" value="NPP1"/>
    <property type="match status" value="1"/>
</dbReference>
<name>A0A4R6S5H4_LABRH</name>